<reference evidence="1 2" key="2">
    <citation type="journal article" date="2017" name="Front. Plant Sci.">
        <title>Gene Classification and Mining of Molecular Markers Useful in Red Clover (Trifolium pratense) Breeding.</title>
        <authorList>
            <person name="Istvanek J."/>
            <person name="Dluhosova J."/>
            <person name="Dluhos P."/>
            <person name="Patkova L."/>
            <person name="Nedelnik J."/>
            <person name="Repkova J."/>
        </authorList>
    </citation>
    <scope>NUCLEOTIDE SEQUENCE [LARGE SCALE GENOMIC DNA]</scope>
    <source>
        <strain evidence="2">cv. Tatra</strain>
        <tissue evidence="1">Young leaves</tissue>
    </source>
</reference>
<proteinExistence type="predicted"/>
<evidence type="ECO:0000313" key="2">
    <source>
        <dbReference type="Proteomes" id="UP000236291"/>
    </source>
</evidence>
<dbReference type="Proteomes" id="UP000236291">
    <property type="component" value="Unassembled WGS sequence"/>
</dbReference>
<dbReference type="AlphaFoldDB" id="A0A2K3K9P8"/>
<sequence length="40" mass="4353">GDVEEDLEVKMDIGGGDGGELVKTTYARPGFCFFLLIFVN</sequence>
<protein>
    <submittedName>
        <fullName evidence="1">Uncharacterized protein</fullName>
    </submittedName>
</protein>
<accession>A0A2K3K9P8</accession>
<comment type="caution">
    <text evidence="1">The sequence shown here is derived from an EMBL/GenBank/DDBJ whole genome shotgun (WGS) entry which is preliminary data.</text>
</comment>
<feature type="non-terminal residue" evidence="1">
    <location>
        <position position="1"/>
    </location>
</feature>
<organism evidence="1 2">
    <name type="scientific">Trifolium pratense</name>
    <name type="common">Red clover</name>
    <dbReference type="NCBI Taxonomy" id="57577"/>
    <lineage>
        <taxon>Eukaryota</taxon>
        <taxon>Viridiplantae</taxon>
        <taxon>Streptophyta</taxon>
        <taxon>Embryophyta</taxon>
        <taxon>Tracheophyta</taxon>
        <taxon>Spermatophyta</taxon>
        <taxon>Magnoliopsida</taxon>
        <taxon>eudicotyledons</taxon>
        <taxon>Gunneridae</taxon>
        <taxon>Pentapetalae</taxon>
        <taxon>rosids</taxon>
        <taxon>fabids</taxon>
        <taxon>Fabales</taxon>
        <taxon>Fabaceae</taxon>
        <taxon>Papilionoideae</taxon>
        <taxon>50 kb inversion clade</taxon>
        <taxon>NPAAA clade</taxon>
        <taxon>Hologalegina</taxon>
        <taxon>IRL clade</taxon>
        <taxon>Trifolieae</taxon>
        <taxon>Trifolium</taxon>
    </lineage>
</organism>
<gene>
    <name evidence="1" type="ORF">L195_g061400</name>
</gene>
<dbReference type="EMBL" id="ASHM01151732">
    <property type="protein sequence ID" value="PNX62989.1"/>
    <property type="molecule type" value="Genomic_DNA"/>
</dbReference>
<reference evidence="1 2" key="1">
    <citation type="journal article" date="2014" name="Am. J. Bot.">
        <title>Genome assembly and annotation for red clover (Trifolium pratense; Fabaceae).</title>
        <authorList>
            <person name="Istvanek J."/>
            <person name="Jaros M."/>
            <person name="Krenek A."/>
            <person name="Repkova J."/>
        </authorList>
    </citation>
    <scope>NUCLEOTIDE SEQUENCE [LARGE SCALE GENOMIC DNA]</scope>
    <source>
        <strain evidence="2">cv. Tatra</strain>
        <tissue evidence="1">Young leaves</tissue>
    </source>
</reference>
<name>A0A2K3K9P8_TRIPR</name>
<evidence type="ECO:0000313" key="1">
    <source>
        <dbReference type="EMBL" id="PNX62989.1"/>
    </source>
</evidence>